<dbReference type="OrthoDB" id="1121344at2"/>
<organism evidence="1 2">
    <name type="scientific">Ancylomarina salipaludis</name>
    <dbReference type="NCBI Taxonomy" id="2501299"/>
    <lineage>
        <taxon>Bacteria</taxon>
        <taxon>Pseudomonadati</taxon>
        <taxon>Bacteroidota</taxon>
        <taxon>Bacteroidia</taxon>
        <taxon>Marinilabiliales</taxon>
        <taxon>Marinifilaceae</taxon>
        <taxon>Ancylomarina</taxon>
    </lineage>
</organism>
<dbReference type="Pfam" id="PF13366">
    <property type="entry name" value="PDDEXK_3"/>
    <property type="match status" value="1"/>
</dbReference>
<dbReference type="NCBIfam" id="TIGR04256">
    <property type="entry name" value="GxxExxY"/>
    <property type="match status" value="1"/>
</dbReference>
<sequence length="126" mass="14663">MIPTMEKRTYQEEVNKLIEVVNYIYKQLGHGCQEHVYSEVLELELELRNIPYARRTDSADIRSDSNEFICFDKIIVGINTHSFLSEEQEILFMNSLKDIDSPVGLLFNFGYKNLQYIKVGGSCVFQ</sequence>
<reference evidence="1 2" key="1">
    <citation type="submission" date="2019-01" db="EMBL/GenBank/DDBJ databases">
        <title>Ancylomarina salipaludis sp. nov., isolated from a salt marsh.</title>
        <authorList>
            <person name="Yoon J.-H."/>
        </authorList>
    </citation>
    <scope>NUCLEOTIDE SEQUENCE [LARGE SCALE GENOMIC DNA]</scope>
    <source>
        <strain evidence="1 2">SHSM-M15</strain>
    </source>
</reference>
<accession>A0A4Q1JPX4</accession>
<evidence type="ECO:0000313" key="2">
    <source>
        <dbReference type="Proteomes" id="UP000289703"/>
    </source>
</evidence>
<proteinExistence type="predicted"/>
<name>A0A4Q1JPX4_9BACT</name>
<keyword evidence="2" id="KW-1185">Reference proteome</keyword>
<comment type="caution">
    <text evidence="1">The sequence shown here is derived from an EMBL/GenBank/DDBJ whole genome shotgun (WGS) entry which is preliminary data.</text>
</comment>
<evidence type="ECO:0000313" key="1">
    <source>
        <dbReference type="EMBL" id="RXQ97459.1"/>
    </source>
</evidence>
<protein>
    <submittedName>
        <fullName evidence="1">GxxExxY protein</fullName>
    </submittedName>
</protein>
<gene>
    <name evidence="1" type="ORF">EO244_00795</name>
</gene>
<dbReference type="EMBL" id="SAXA01000001">
    <property type="protein sequence ID" value="RXQ97459.1"/>
    <property type="molecule type" value="Genomic_DNA"/>
</dbReference>
<dbReference type="Proteomes" id="UP000289703">
    <property type="component" value="Unassembled WGS sequence"/>
</dbReference>
<dbReference type="AlphaFoldDB" id="A0A4Q1JPX4"/>
<dbReference type="InterPro" id="IPR026350">
    <property type="entry name" value="GxxExxY"/>
</dbReference>